<evidence type="ECO:0000256" key="1">
    <source>
        <dbReference type="SAM" id="MobiDB-lite"/>
    </source>
</evidence>
<comment type="caution">
    <text evidence="3">The sequence shown here is derived from an EMBL/GenBank/DDBJ whole genome shotgun (WGS) entry which is preliminary data.</text>
</comment>
<keyword evidence="4" id="KW-1185">Reference proteome</keyword>
<dbReference type="EMBL" id="MU842810">
    <property type="protein sequence ID" value="KAK2035147.1"/>
    <property type="molecule type" value="Genomic_DNA"/>
</dbReference>
<feature type="region of interest" description="Disordered" evidence="1">
    <location>
        <begin position="30"/>
        <end position="133"/>
    </location>
</feature>
<gene>
    <name evidence="3" type="ORF">LX32DRAFT_678639</name>
</gene>
<dbReference type="Proteomes" id="UP001232148">
    <property type="component" value="Unassembled WGS sequence"/>
</dbReference>
<evidence type="ECO:0000313" key="4">
    <source>
        <dbReference type="Proteomes" id="UP001232148"/>
    </source>
</evidence>
<reference evidence="3" key="1">
    <citation type="submission" date="2021-06" db="EMBL/GenBank/DDBJ databases">
        <title>Comparative genomics, transcriptomics and evolutionary studies reveal genomic signatures of adaptation to plant cell wall in hemibiotrophic fungi.</title>
        <authorList>
            <consortium name="DOE Joint Genome Institute"/>
            <person name="Baroncelli R."/>
            <person name="Diaz J.F."/>
            <person name="Benocci T."/>
            <person name="Peng M."/>
            <person name="Battaglia E."/>
            <person name="Haridas S."/>
            <person name="Andreopoulos W."/>
            <person name="Labutti K."/>
            <person name="Pangilinan J."/>
            <person name="Floch G.L."/>
            <person name="Makela M.R."/>
            <person name="Henrissat B."/>
            <person name="Grigoriev I.V."/>
            <person name="Crouch J.A."/>
            <person name="De Vries R.P."/>
            <person name="Sukno S.A."/>
            <person name="Thon M.R."/>
        </authorList>
    </citation>
    <scope>NUCLEOTIDE SEQUENCE</scope>
    <source>
        <strain evidence="3">MAFF235873</strain>
    </source>
</reference>
<sequence>MRYTAIALLAIGLLTGNALTAPVPQPGGAVGTDNTISSHVKRQNSGVRQQGNTTKGQSIHGDNGGRNGGIDKRQNSGVTHQGNTSGGQSIHSGNGGGNGGPGKRQIGGVTHQGDTEKGQSIHTGNDGSIGGPG</sequence>
<keyword evidence="2" id="KW-0732">Signal</keyword>
<proteinExistence type="predicted"/>
<evidence type="ECO:0000256" key="2">
    <source>
        <dbReference type="SAM" id="SignalP"/>
    </source>
</evidence>
<dbReference type="AlphaFoldDB" id="A0AAD9HV90"/>
<accession>A0AAD9HV90</accession>
<feature type="compositionally biased region" description="Polar residues" evidence="1">
    <location>
        <begin position="32"/>
        <end position="57"/>
    </location>
</feature>
<name>A0AAD9HV90_9PEZI</name>
<protein>
    <submittedName>
        <fullName evidence="3">Uncharacterized protein</fullName>
    </submittedName>
</protein>
<evidence type="ECO:0000313" key="3">
    <source>
        <dbReference type="EMBL" id="KAK2035147.1"/>
    </source>
</evidence>
<feature type="signal peptide" evidence="2">
    <location>
        <begin position="1"/>
        <end position="20"/>
    </location>
</feature>
<organism evidence="3 4">
    <name type="scientific">Colletotrichum zoysiae</name>
    <dbReference type="NCBI Taxonomy" id="1216348"/>
    <lineage>
        <taxon>Eukaryota</taxon>
        <taxon>Fungi</taxon>
        <taxon>Dikarya</taxon>
        <taxon>Ascomycota</taxon>
        <taxon>Pezizomycotina</taxon>
        <taxon>Sordariomycetes</taxon>
        <taxon>Hypocreomycetidae</taxon>
        <taxon>Glomerellales</taxon>
        <taxon>Glomerellaceae</taxon>
        <taxon>Colletotrichum</taxon>
        <taxon>Colletotrichum graminicola species complex</taxon>
    </lineage>
</organism>
<feature type="compositionally biased region" description="Gly residues" evidence="1">
    <location>
        <begin position="93"/>
        <end position="102"/>
    </location>
</feature>
<feature type="chain" id="PRO_5041912739" evidence="2">
    <location>
        <begin position="21"/>
        <end position="133"/>
    </location>
</feature>